<keyword evidence="1" id="KW-0812">Transmembrane</keyword>
<feature type="transmembrane region" description="Helical" evidence="1">
    <location>
        <begin position="6"/>
        <end position="29"/>
    </location>
</feature>
<keyword evidence="1" id="KW-1133">Transmembrane helix</keyword>
<dbReference type="EMBL" id="VBAL01000023">
    <property type="protein sequence ID" value="TMJ05763.1"/>
    <property type="molecule type" value="Genomic_DNA"/>
</dbReference>
<gene>
    <name evidence="2" type="ORF">E6H01_02635</name>
</gene>
<name>A0A537LCN5_9BACT</name>
<accession>A0A537LCN5</accession>
<dbReference type="AlphaFoldDB" id="A0A537LCN5"/>
<keyword evidence="1" id="KW-0472">Membrane</keyword>
<comment type="caution">
    <text evidence="2">The sequence shown here is derived from an EMBL/GenBank/DDBJ whole genome shotgun (WGS) entry which is preliminary data.</text>
</comment>
<proteinExistence type="predicted"/>
<sequence length="113" mass="12200">MRKDTWLILVSTTSLVIAIASLVLVVWTLGQLRQGVTTRSLAVVTPAGRIRLGMLPGGVLGMQIHSSSGKERLGLGVVPGNLSGLAVYDSGGKKRLYLMFFDRSGRSEYKIVR</sequence>
<reference evidence="2 3" key="1">
    <citation type="journal article" date="2019" name="Nat. Microbiol.">
        <title>Mediterranean grassland soil C-N compound turnover is dependent on rainfall and depth, and is mediated by genomically divergent microorganisms.</title>
        <authorList>
            <person name="Diamond S."/>
            <person name="Andeer P.F."/>
            <person name="Li Z."/>
            <person name="Crits-Christoph A."/>
            <person name="Burstein D."/>
            <person name="Anantharaman K."/>
            <person name="Lane K.R."/>
            <person name="Thomas B.C."/>
            <person name="Pan C."/>
            <person name="Northen T.R."/>
            <person name="Banfield J.F."/>
        </authorList>
    </citation>
    <scope>NUCLEOTIDE SEQUENCE [LARGE SCALE GENOMIC DNA]</scope>
    <source>
        <strain evidence="2">NP_4</strain>
    </source>
</reference>
<dbReference type="Proteomes" id="UP000319353">
    <property type="component" value="Unassembled WGS sequence"/>
</dbReference>
<evidence type="ECO:0000313" key="3">
    <source>
        <dbReference type="Proteomes" id="UP000319353"/>
    </source>
</evidence>
<evidence type="ECO:0000313" key="2">
    <source>
        <dbReference type="EMBL" id="TMJ05763.1"/>
    </source>
</evidence>
<evidence type="ECO:0000256" key="1">
    <source>
        <dbReference type="SAM" id="Phobius"/>
    </source>
</evidence>
<protein>
    <submittedName>
        <fullName evidence="2">Uncharacterized protein</fullName>
    </submittedName>
</protein>
<organism evidence="2 3">
    <name type="scientific">Candidatus Segetimicrobium genomatis</name>
    <dbReference type="NCBI Taxonomy" id="2569760"/>
    <lineage>
        <taxon>Bacteria</taxon>
        <taxon>Bacillati</taxon>
        <taxon>Candidatus Sysuimicrobiota</taxon>
        <taxon>Candidatus Sysuimicrobiia</taxon>
        <taxon>Candidatus Sysuimicrobiales</taxon>
        <taxon>Candidatus Segetimicrobiaceae</taxon>
        <taxon>Candidatus Segetimicrobium</taxon>
    </lineage>
</organism>